<accession>A0ABZ2UNA6</accession>
<reference evidence="2 3" key="1">
    <citation type="submission" date="2024-04" db="EMBL/GenBank/DDBJ databases">
        <title>Okeanomitos corallinicola gen. &amp; sp. nov. (Nostocales, Cyanobacteria), a new toxic marine heterocyst-forming cyanobacterium from a coral reef.</title>
        <authorList>
            <person name="Li H."/>
            <person name="Li R."/>
            <person name="Kang J."/>
            <person name="Hii K.S."/>
            <person name="Mohamed H.F."/>
            <person name="Xu X."/>
            <person name="Luo Z."/>
        </authorList>
    </citation>
    <scope>NUCLEOTIDE SEQUENCE [LARGE SCALE GENOMIC DNA]</scope>
    <source>
        <strain evidence="2 3">TIOX110</strain>
    </source>
</reference>
<dbReference type="RefSeq" id="WP_353928882.1">
    <property type="nucleotide sequence ID" value="NZ_CP150886.1"/>
</dbReference>
<keyword evidence="1" id="KW-1133">Transmembrane helix</keyword>
<proteinExistence type="predicted"/>
<keyword evidence="1" id="KW-0472">Membrane</keyword>
<feature type="transmembrane region" description="Helical" evidence="1">
    <location>
        <begin position="21"/>
        <end position="41"/>
    </location>
</feature>
<dbReference type="Proteomes" id="UP001483337">
    <property type="component" value="Chromosome"/>
</dbReference>
<evidence type="ECO:0000313" key="2">
    <source>
        <dbReference type="EMBL" id="WZB85965.1"/>
    </source>
</evidence>
<evidence type="ECO:0000313" key="3">
    <source>
        <dbReference type="Proteomes" id="UP001483337"/>
    </source>
</evidence>
<organism evidence="2 3">
    <name type="scientific">Okeanomitos corallinicola TIOX110</name>
    <dbReference type="NCBI Taxonomy" id="3133117"/>
    <lineage>
        <taxon>Bacteria</taxon>
        <taxon>Bacillati</taxon>
        <taxon>Cyanobacteriota</taxon>
        <taxon>Cyanophyceae</taxon>
        <taxon>Nostocales</taxon>
        <taxon>Aphanizomenonaceae</taxon>
        <taxon>Okeanomitos</taxon>
    </lineage>
</organism>
<keyword evidence="1" id="KW-0812">Transmembrane</keyword>
<name>A0ABZ2UNA6_9CYAN</name>
<keyword evidence="3" id="KW-1185">Reference proteome</keyword>
<gene>
    <name evidence="2" type="ORF">WJM97_11090</name>
</gene>
<sequence>MNTSPNKSNNSPTPKSGFIRSLLTIGFIFGVGVANGVVSTVHTPSTEVCKPVIGLGQYEKIRVGVTTLTAARSILGCEGEENLRTKGEATYTWGSGKQVLKVTFKGDIDAGTALVTSKTQIGLR</sequence>
<evidence type="ECO:0000256" key="1">
    <source>
        <dbReference type="SAM" id="Phobius"/>
    </source>
</evidence>
<protein>
    <submittedName>
        <fullName evidence="2">Uncharacterized protein</fullName>
    </submittedName>
</protein>
<dbReference type="EMBL" id="CP150886">
    <property type="protein sequence ID" value="WZB85965.1"/>
    <property type="molecule type" value="Genomic_DNA"/>
</dbReference>